<evidence type="ECO:0000256" key="1">
    <source>
        <dbReference type="ARBA" id="ARBA00004253"/>
    </source>
</evidence>
<comment type="caution">
    <text evidence="12">The sequence shown here is derived from an EMBL/GenBank/DDBJ whole genome shotgun (WGS) entry which is preliminary data.</text>
</comment>
<dbReference type="EMBL" id="BMAT01008276">
    <property type="protein sequence ID" value="GFR81536.1"/>
    <property type="molecule type" value="Genomic_DNA"/>
</dbReference>
<keyword evidence="4" id="KW-0963">Cytoplasm</keyword>
<accession>A0AAV4G8F7</accession>
<dbReference type="PANTHER" id="PTHR46027:SF1">
    <property type="entry name" value="PEROXISOMAL TARGETING SIGNAL 2 RECEPTOR"/>
    <property type="match status" value="1"/>
</dbReference>
<gene>
    <name evidence="12" type="ORF">ElyMa_004072800</name>
</gene>
<evidence type="ECO:0000256" key="2">
    <source>
        <dbReference type="ARBA" id="ARBA00004514"/>
    </source>
</evidence>
<evidence type="ECO:0000256" key="11">
    <source>
        <dbReference type="PROSITE-ProRule" id="PRU00221"/>
    </source>
</evidence>
<reference evidence="12 13" key="1">
    <citation type="journal article" date="2021" name="Elife">
        <title>Chloroplast acquisition without the gene transfer in kleptoplastic sea slugs, Plakobranchus ocellatus.</title>
        <authorList>
            <person name="Maeda T."/>
            <person name="Takahashi S."/>
            <person name="Yoshida T."/>
            <person name="Shimamura S."/>
            <person name="Takaki Y."/>
            <person name="Nagai Y."/>
            <person name="Toyoda A."/>
            <person name="Suzuki Y."/>
            <person name="Arimoto A."/>
            <person name="Ishii H."/>
            <person name="Satoh N."/>
            <person name="Nishiyama T."/>
            <person name="Hasebe M."/>
            <person name="Maruyama T."/>
            <person name="Minagawa J."/>
            <person name="Obokata J."/>
            <person name="Shigenobu S."/>
        </authorList>
    </citation>
    <scope>NUCLEOTIDE SEQUENCE [LARGE SCALE GENOMIC DNA]</scope>
</reference>
<dbReference type="GO" id="GO:0016558">
    <property type="term" value="P:protein import into peroxisome matrix"/>
    <property type="evidence" value="ECO:0007669"/>
    <property type="project" value="InterPro"/>
</dbReference>
<dbReference type="SUPFAM" id="SSF50978">
    <property type="entry name" value="WD40 repeat-like"/>
    <property type="match status" value="1"/>
</dbReference>
<feature type="repeat" description="WD" evidence="11">
    <location>
        <begin position="106"/>
        <end position="141"/>
    </location>
</feature>
<feature type="repeat" description="WD" evidence="11">
    <location>
        <begin position="72"/>
        <end position="90"/>
    </location>
</feature>
<dbReference type="Pfam" id="PF00400">
    <property type="entry name" value="WD40"/>
    <property type="match status" value="4"/>
</dbReference>
<evidence type="ECO:0000256" key="5">
    <source>
        <dbReference type="ARBA" id="ARBA00022574"/>
    </source>
</evidence>
<keyword evidence="3" id="KW-0813">Transport</keyword>
<dbReference type="InterPro" id="IPR015943">
    <property type="entry name" value="WD40/YVTN_repeat-like_dom_sf"/>
</dbReference>
<keyword evidence="8" id="KW-0576">Peroxisome</keyword>
<proteinExistence type="inferred from homology"/>
<dbReference type="GO" id="GO:0005829">
    <property type="term" value="C:cytosol"/>
    <property type="evidence" value="ECO:0007669"/>
    <property type="project" value="UniProtKB-SubCell"/>
</dbReference>
<evidence type="ECO:0000256" key="8">
    <source>
        <dbReference type="ARBA" id="ARBA00023140"/>
    </source>
</evidence>
<dbReference type="GO" id="GO:0005053">
    <property type="term" value="F:peroxisome matrix targeting signal-2 binding"/>
    <property type="evidence" value="ECO:0007669"/>
    <property type="project" value="InterPro"/>
</dbReference>
<dbReference type="PROSITE" id="PS00678">
    <property type="entry name" value="WD_REPEATS_1"/>
    <property type="match status" value="1"/>
</dbReference>
<dbReference type="Proteomes" id="UP000762676">
    <property type="component" value="Unassembled WGS sequence"/>
</dbReference>
<keyword evidence="13" id="KW-1185">Reference proteome</keyword>
<evidence type="ECO:0000256" key="10">
    <source>
        <dbReference type="ARBA" id="ARBA00032565"/>
    </source>
</evidence>
<protein>
    <recommendedName>
        <fullName evidence="10">Peroxin-7</fullName>
    </recommendedName>
</protein>
<dbReference type="PRINTS" id="PR00320">
    <property type="entry name" value="GPROTEINBRPT"/>
</dbReference>
<dbReference type="PROSITE" id="PS50294">
    <property type="entry name" value="WD_REPEATS_REGION"/>
    <property type="match status" value="2"/>
</dbReference>
<evidence type="ECO:0000256" key="7">
    <source>
        <dbReference type="ARBA" id="ARBA00022927"/>
    </source>
</evidence>
<name>A0AAV4G8F7_9GAST</name>
<feature type="repeat" description="WD" evidence="11">
    <location>
        <begin position="194"/>
        <end position="236"/>
    </location>
</feature>
<keyword evidence="12" id="KW-0675">Receptor</keyword>
<dbReference type="InterPro" id="IPR044536">
    <property type="entry name" value="PEX7"/>
</dbReference>
<evidence type="ECO:0000256" key="6">
    <source>
        <dbReference type="ARBA" id="ARBA00022737"/>
    </source>
</evidence>
<keyword evidence="6" id="KW-0677">Repeat</keyword>
<keyword evidence="7" id="KW-0653">Protein transport</keyword>
<evidence type="ECO:0000256" key="4">
    <source>
        <dbReference type="ARBA" id="ARBA00022490"/>
    </source>
</evidence>
<comment type="subcellular location">
    <subcellularLocation>
        <location evidence="2">Cytoplasm</location>
        <location evidence="2">Cytosol</location>
    </subcellularLocation>
    <subcellularLocation>
        <location evidence="1">Peroxisome matrix</location>
    </subcellularLocation>
</comment>
<dbReference type="GO" id="GO:0005782">
    <property type="term" value="C:peroxisomal matrix"/>
    <property type="evidence" value="ECO:0007669"/>
    <property type="project" value="UniProtKB-SubCell"/>
</dbReference>
<dbReference type="PANTHER" id="PTHR46027">
    <property type="entry name" value="PEROXISOMAL TARGETING SIGNAL 2 RECEPTOR"/>
    <property type="match status" value="1"/>
</dbReference>
<dbReference type="Gene3D" id="2.130.10.10">
    <property type="entry name" value="YVTN repeat-like/Quinoprotein amine dehydrogenase"/>
    <property type="match status" value="1"/>
</dbReference>
<sequence length="280" mass="31812">MNQTFKTHSRHGYSVKFSPYFSQRLVCATSQYFGIAGCGSLFVLDVSPEGIRPVQIFDWNESLFDVVWAENNENILVASSGDGSIQVWDVAQPKWDISKDQSLQTFAGHDHIVYNASWSPHIHGLFASVSGDRTLRLWDMRRPDNCARLVHASEGEILSCDWCKYDQNIVFTGGVDCIIKGWDVRSLKFPTCELRGHKYAVRRIKASPFHGAIVASSSYDFTVKIWDAAKQECLDTIEHHTEFVYGLDFNLHVPDQMADCGWDQLLHVYNTPPYSKPQNL</sequence>
<dbReference type="AlphaFoldDB" id="A0AAV4G8F7"/>
<dbReference type="PROSITE" id="PS50082">
    <property type="entry name" value="WD_REPEATS_2"/>
    <property type="match status" value="3"/>
</dbReference>
<dbReference type="InterPro" id="IPR019775">
    <property type="entry name" value="WD40_repeat_CS"/>
</dbReference>
<evidence type="ECO:0000256" key="9">
    <source>
        <dbReference type="ARBA" id="ARBA00024017"/>
    </source>
</evidence>
<evidence type="ECO:0000313" key="13">
    <source>
        <dbReference type="Proteomes" id="UP000762676"/>
    </source>
</evidence>
<dbReference type="InterPro" id="IPR036322">
    <property type="entry name" value="WD40_repeat_dom_sf"/>
</dbReference>
<organism evidence="12 13">
    <name type="scientific">Elysia marginata</name>
    <dbReference type="NCBI Taxonomy" id="1093978"/>
    <lineage>
        <taxon>Eukaryota</taxon>
        <taxon>Metazoa</taxon>
        <taxon>Spiralia</taxon>
        <taxon>Lophotrochozoa</taxon>
        <taxon>Mollusca</taxon>
        <taxon>Gastropoda</taxon>
        <taxon>Heterobranchia</taxon>
        <taxon>Euthyneura</taxon>
        <taxon>Panpulmonata</taxon>
        <taxon>Sacoglossa</taxon>
        <taxon>Placobranchoidea</taxon>
        <taxon>Plakobranchidae</taxon>
        <taxon>Elysia</taxon>
    </lineage>
</organism>
<evidence type="ECO:0000256" key="3">
    <source>
        <dbReference type="ARBA" id="ARBA00022448"/>
    </source>
</evidence>
<dbReference type="InterPro" id="IPR020472">
    <property type="entry name" value="WD40_PAC1"/>
</dbReference>
<comment type="similarity">
    <text evidence="9">Belongs to the WD repeat peroxin-7 family.</text>
</comment>
<evidence type="ECO:0000313" key="12">
    <source>
        <dbReference type="EMBL" id="GFR81536.1"/>
    </source>
</evidence>
<dbReference type="SMART" id="SM00320">
    <property type="entry name" value="WD40"/>
    <property type="match status" value="5"/>
</dbReference>
<keyword evidence="5 11" id="KW-0853">WD repeat</keyword>
<dbReference type="InterPro" id="IPR001680">
    <property type="entry name" value="WD40_rpt"/>
</dbReference>